<comment type="caution">
    <text evidence="1">The sequence shown here is derived from an EMBL/GenBank/DDBJ whole genome shotgun (WGS) entry which is preliminary data.</text>
</comment>
<accession>A0A9N8YPH3</accession>
<keyword evidence="2" id="KW-1185">Reference proteome</keyword>
<gene>
    <name evidence="1" type="ORF">AGERDE_LOCUS1527</name>
</gene>
<proteinExistence type="predicted"/>
<reference evidence="1" key="1">
    <citation type="submission" date="2021-06" db="EMBL/GenBank/DDBJ databases">
        <authorList>
            <person name="Kallberg Y."/>
            <person name="Tangrot J."/>
            <person name="Rosling A."/>
        </authorList>
    </citation>
    <scope>NUCLEOTIDE SEQUENCE</scope>
    <source>
        <strain evidence="1">MT106</strain>
    </source>
</reference>
<dbReference type="Proteomes" id="UP000789831">
    <property type="component" value="Unassembled WGS sequence"/>
</dbReference>
<name>A0A9N8YPH3_9GLOM</name>
<evidence type="ECO:0000313" key="1">
    <source>
        <dbReference type="EMBL" id="CAG8447736.1"/>
    </source>
</evidence>
<evidence type="ECO:0000313" key="2">
    <source>
        <dbReference type="Proteomes" id="UP000789831"/>
    </source>
</evidence>
<organism evidence="1 2">
    <name type="scientific">Ambispora gerdemannii</name>
    <dbReference type="NCBI Taxonomy" id="144530"/>
    <lineage>
        <taxon>Eukaryota</taxon>
        <taxon>Fungi</taxon>
        <taxon>Fungi incertae sedis</taxon>
        <taxon>Mucoromycota</taxon>
        <taxon>Glomeromycotina</taxon>
        <taxon>Glomeromycetes</taxon>
        <taxon>Archaeosporales</taxon>
        <taxon>Ambisporaceae</taxon>
        <taxon>Ambispora</taxon>
    </lineage>
</organism>
<dbReference type="EMBL" id="CAJVPL010000106">
    <property type="protein sequence ID" value="CAG8447736.1"/>
    <property type="molecule type" value="Genomic_DNA"/>
</dbReference>
<dbReference type="AlphaFoldDB" id="A0A9N8YPH3"/>
<sequence>MNLPTLERATFASHPARIHAEQEEDRVDIIAVHSQEIAVKTENALVMSRRSQKQPWVKKQKSLSSIKTGKASLQLLPLINQVDFYLAYTKIKLIAKSRRSMSSITTDKRRNLAARYGTWERVSWVTFDNFPTLGRRPSQFVSVLPNDLVIWPLRNSCNTIFAMPLLDLNTLLDEVKDVHARGNADVVENSVPG</sequence>
<protein>
    <submittedName>
        <fullName evidence="1">8051_t:CDS:1</fullName>
    </submittedName>
</protein>